<name>A0AAV1E8N7_OLDCO</name>
<organism evidence="3 4">
    <name type="scientific">Oldenlandia corymbosa var. corymbosa</name>
    <dbReference type="NCBI Taxonomy" id="529605"/>
    <lineage>
        <taxon>Eukaryota</taxon>
        <taxon>Viridiplantae</taxon>
        <taxon>Streptophyta</taxon>
        <taxon>Embryophyta</taxon>
        <taxon>Tracheophyta</taxon>
        <taxon>Spermatophyta</taxon>
        <taxon>Magnoliopsida</taxon>
        <taxon>eudicotyledons</taxon>
        <taxon>Gunneridae</taxon>
        <taxon>Pentapetalae</taxon>
        <taxon>asterids</taxon>
        <taxon>lamiids</taxon>
        <taxon>Gentianales</taxon>
        <taxon>Rubiaceae</taxon>
        <taxon>Rubioideae</taxon>
        <taxon>Spermacoceae</taxon>
        <taxon>Hedyotis-Oldenlandia complex</taxon>
        <taxon>Oldenlandia</taxon>
    </lineage>
</organism>
<gene>
    <name evidence="3" type="ORF">OLC1_LOCUS22395</name>
</gene>
<protein>
    <submittedName>
        <fullName evidence="3">OLC1v1017025C2</fullName>
    </submittedName>
</protein>
<accession>A0AAV1E8N7</accession>
<evidence type="ECO:0000313" key="4">
    <source>
        <dbReference type="Proteomes" id="UP001161247"/>
    </source>
</evidence>
<feature type="domain" description="DUF4378" evidence="2">
    <location>
        <begin position="228"/>
        <end position="337"/>
    </location>
</feature>
<sequence length="349" mass="39818">MSSIMSKQLGEFLQEQQEPFILEVYLLERGYSKRKLSAEYNVGAILKRSVSSGLKRNRTFIPNCSRLVRGLFSKLLNSVGDNNNTHKTNNATDGKREKKSFSISSRSSKETADDDIYSSASSATIFNSCSESDAEDAYYYSSRKDSTLETADYYKSSEIEVGGDEMLRWNNIKLSPVSVLDTESSHASPFLHKKNDDSRRRKFQYSALINAYNKTEKLYYYWRSDASSSSSQYSRNKKTLKQTEKLLVDCVREVVERVKRDSGPDLRSPQILGSDQIWELICQDLSLWSKEPINETNSSRLVHSQVVVSAPEWSSKFEQDKEDVGMQIADAILDDIIRTEIIKEMISLQ</sequence>
<dbReference type="PANTHER" id="PTHR37613:SF4">
    <property type="entry name" value="DUF4378 DOMAIN-CONTAINING PROTEIN"/>
    <property type="match status" value="1"/>
</dbReference>
<keyword evidence="4" id="KW-1185">Reference proteome</keyword>
<dbReference type="EMBL" id="OX459125">
    <property type="protein sequence ID" value="CAI9115991.1"/>
    <property type="molecule type" value="Genomic_DNA"/>
</dbReference>
<dbReference type="PANTHER" id="PTHR37613">
    <property type="entry name" value="DUF4378 DOMAIN PROTEIN"/>
    <property type="match status" value="1"/>
</dbReference>
<evidence type="ECO:0000256" key="1">
    <source>
        <dbReference type="SAM" id="MobiDB-lite"/>
    </source>
</evidence>
<evidence type="ECO:0000259" key="2">
    <source>
        <dbReference type="Pfam" id="PF14309"/>
    </source>
</evidence>
<dbReference type="Proteomes" id="UP001161247">
    <property type="component" value="Chromosome 8"/>
</dbReference>
<proteinExistence type="predicted"/>
<evidence type="ECO:0000313" key="3">
    <source>
        <dbReference type="EMBL" id="CAI9115991.1"/>
    </source>
</evidence>
<dbReference type="AlphaFoldDB" id="A0AAV1E8N7"/>
<dbReference type="Pfam" id="PF14309">
    <property type="entry name" value="DUF4378"/>
    <property type="match status" value="1"/>
</dbReference>
<feature type="region of interest" description="Disordered" evidence="1">
    <location>
        <begin position="82"/>
        <end position="107"/>
    </location>
</feature>
<dbReference type="InterPro" id="IPR025486">
    <property type="entry name" value="DUF4378"/>
</dbReference>
<reference evidence="3" key="1">
    <citation type="submission" date="2023-03" db="EMBL/GenBank/DDBJ databases">
        <authorList>
            <person name="Julca I."/>
        </authorList>
    </citation>
    <scope>NUCLEOTIDE SEQUENCE</scope>
</reference>
<feature type="compositionally biased region" description="Polar residues" evidence="1">
    <location>
        <begin position="82"/>
        <end position="92"/>
    </location>
</feature>